<protein>
    <submittedName>
        <fullName evidence="2">Glycosyltransferase family 2 protein</fullName>
    </submittedName>
</protein>
<accession>A0A927H0A1</accession>
<evidence type="ECO:0000313" key="3">
    <source>
        <dbReference type="Proteomes" id="UP000639396"/>
    </source>
</evidence>
<dbReference type="EMBL" id="JACXJA010000020">
    <property type="protein sequence ID" value="MBD2863480.1"/>
    <property type="molecule type" value="Genomic_DNA"/>
</dbReference>
<gene>
    <name evidence="2" type="ORF">IDH45_15915</name>
</gene>
<dbReference type="SUPFAM" id="SSF53448">
    <property type="entry name" value="Nucleotide-diphospho-sugar transferases"/>
    <property type="match status" value="1"/>
</dbReference>
<comment type="caution">
    <text evidence="2">The sequence shown here is derived from an EMBL/GenBank/DDBJ whole genome shotgun (WGS) entry which is preliminary data.</text>
</comment>
<dbReference type="Proteomes" id="UP000639396">
    <property type="component" value="Unassembled WGS sequence"/>
</dbReference>
<dbReference type="Gene3D" id="3.90.550.10">
    <property type="entry name" value="Spore Coat Polysaccharide Biosynthesis Protein SpsA, Chain A"/>
    <property type="match status" value="1"/>
</dbReference>
<dbReference type="InterPro" id="IPR050256">
    <property type="entry name" value="Glycosyltransferase_2"/>
</dbReference>
<dbReference type="RefSeq" id="WP_190929111.1">
    <property type="nucleotide sequence ID" value="NZ_JACXJA010000020.1"/>
</dbReference>
<dbReference type="AlphaFoldDB" id="A0A927H0A1"/>
<organism evidence="2 3">
    <name type="scientific">Paenibacillus oceani</name>
    <dbReference type="NCBI Taxonomy" id="2772510"/>
    <lineage>
        <taxon>Bacteria</taxon>
        <taxon>Bacillati</taxon>
        <taxon>Bacillota</taxon>
        <taxon>Bacilli</taxon>
        <taxon>Bacillales</taxon>
        <taxon>Paenibacillaceae</taxon>
        <taxon>Paenibacillus</taxon>
    </lineage>
</organism>
<feature type="domain" description="Glycosyltransferase 2-like" evidence="1">
    <location>
        <begin position="7"/>
        <end position="153"/>
    </location>
</feature>
<dbReference type="CDD" id="cd04179">
    <property type="entry name" value="DPM_DPG-synthase_like"/>
    <property type="match status" value="1"/>
</dbReference>
<sequence>MSCKIVVGMPVYNEASALPKLFVKLERLYIKLGDSLHLVFVDDGSTDQTRTLLSDFTGKFPGACLLVHEANRGLGEAMNTMFGHMVRHYEDRDILVTLDADNTHDPNLIMAMVRKLKNEQLDLVVASRFVPGGRELGLPLLRKLYSRGARLFFRLLFPIDGVNDYSSGFRAYTAGIIRKAIREYHDRLITLSGFACTAEIIAKLGRVGVKAGEVPLTLEYFLKEGRSKMNVKQTVAGYFRLVRAVRLPSAETGPEFTGVPEQSGEQRT</sequence>
<proteinExistence type="predicted"/>
<keyword evidence="3" id="KW-1185">Reference proteome</keyword>
<dbReference type="PANTHER" id="PTHR48090:SF7">
    <property type="entry name" value="RFBJ PROTEIN"/>
    <property type="match status" value="1"/>
</dbReference>
<dbReference type="Pfam" id="PF00535">
    <property type="entry name" value="Glycos_transf_2"/>
    <property type="match status" value="1"/>
</dbReference>
<reference evidence="2" key="1">
    <citation type="submission" date="2020-09" db="EMBL/GenBank/DDBJ databases">
        <title>A novel bacterium of genus Paenibacillus, isolated from South China Sea.</title>
        <authorList>
            <person name="Huang H."/>
            <person name="Mo K."/>
            <person name="Hu Y."/>
        </authorList>
    </citation>
    <scope>NUCLEOTIDE SEQUENCE</scope>
    <source>
        <strain evidence="2">IB182363</strain>
    </source>
</reference>
<dbReference type="InterPro" id="IPR001173">
    <property type="entry name" value="Glyco_trans_2-like"/>
</dbReference>
<name>A0A927H0A1_9BACL</name>
<evidence type="ECO:0000313" key="2">
    <source>
        <dbReference type="EMBL" id="MBD2863480.1"/>
    </source>
</evidence>
<dbReference type="PANTHER" id="PTHR48090">
    <property type="entry name" value="UNDECAPRENYL-PHOSPHATE 4-DEOXY-4-FORMAMIDO-L-ARABINOSE TRANSFERASE-RELATED"/>
    <property type="match status" value="1"/>
</dbReference>
<dbReference type="InterPro" id="IPR029044">
    <property type="entry name" value="Nucleotide-diphossugar_trans"/>
</dbReference>
<evidence type="ECO:0000259" key="1">
    <source>
        <dbReference type="Pfam" id="PF00535"/>
    </source>
</evidence>